<dbReference type="FunFam" id="3.40.50.1820:FF:000013">
    <property type="entry name" value="Carboxypeptidase"/>
    <property type="match status" value="2"/>
</dbReference>
<keyword evidence="6 10" id="KW-0732">Signal</keyword>
<dbReference type="GO" id="GO:0005576">
    <property type="term" value="C:extracellular region"/>
    <property type="evidence" value="ECO:0007669"/>
    <property type="project" value="UniProtKB-SubCell"/>
</dbReference>
<keyword evidence="5 10" id="KW-0645">Protease</keyword>
<evidence type="ECO:0000256" key="4">
    <source>
        <dbReference type="ARBA" id="ARBA00022645"/>
    </source>
</evidence>
<keyword evidence="8" id="KW-1015">Disulfide bond</keyword>
<gene>
    <name evidence="11" type="ORF">DKX38_016463</name>
</gene>
<comment type="subcellular location">
    <subcellularLocation>
        <location evidence="1">Secreted</location>
    </subcellularLocation>
</comment>
<evidence type="ECO:0000313" key="12">
    <source>
        <dbReference type="Proteomes" id="UP000326939"/>
    </source>
</evidence>
<dbReference type="AlphaFoldDB" id="A0A5N5L8M1"/>
<accession>A0A5N5L8M1</accession>
<comment type="caution">
    <text evidence="11">The sequence shown here is derived from an EMBL/GenBank/DDBJ whole genome shotgun (WGS) entry which is preliminary data.</text>
</comment>
<reference evidence="12" key="1">
    <citation type="journal article" date="2019" name="Gigascience">
        <title>De novo genome assembly of the endangered Acer yangbiense, a plant species with extremely small populations endemic to Yunnan Province, China.</title>
        <authorList>
            <person name="Yang J."/>
            <person name="Wariss H.M."/>
            <person name="Tao L."/>
            <person name="Zhang R."/>
            <person name="Yun Q."/>
            <person name="Hollingsworth P."/>
            <person name="Dao Z."/>
            <person name="Luo G."/>
            <person name="Guo H."/>
            <person name="Ma Y."/>
            <person name="Sun W."/>
        </authorList>
    </citation>
    <scope>NUCLEOTIDE SEQUENCE [LARGE SCALE GENOMIC DNA]</scope>
    <source>
        <strain evidence="12">cv. br00</strain>
    </source>
</reference>
<evidence type="ECO:0000256" key="3">
    <source>
        <dbReference type="ARBA" id="ARBA00022525"/>
    </source>
</evidence>
<evidence type="ECO:0000256" key="6">
    <source>
        <dbReference type="ARBA" id="ARBA00022729"/>
    </source>
</evidence>
<dbReference type="InterPro" id="IPR029058">
    <property type="entry name" value="AB_hydrolase_fold"/>
</dbReference>
<dbReference type="PROSITE" id="PS00131">
    <property type="entry name" value="CARBOXYPEPT_SER_SER"/>
    <property type="match status" value="2"/>
</dbReference>
<dbReference type="InterPro" id="IPR001563">
    <property type="entry name" value="Peptidase_S10"/>
</dbReference>
<evidence type="ECO:0000313" key="11">
    <source>
        <dbReference type="EMBL" id="KAB5538930.1"/>
    </source>
</evidence>
<dbReference type="GO" id="GO:0005773">
    <property type="term" value="C:vacuole"/>
    <property type="evidence" value="ECO:0007669"/>
    <property type="project" value="TreeGrafter"/>
</dbReference>
<dbReference type="FunFam" id="3.40.50.11320:FF:000002">
    <property type="entry name" value="Carboxypeptidase"/>
    <property type="match status" value="1"/>
</dbReference>
<evidence type="ECO:0000256" key="1">
    <source>
        <dbReference type="ARBA" id="ARBA00004613"/>
    </source>
</evidence>
<dbReference type="GO" id="GO:0004185">
    <property type="term" value="F:serine-type carboxypeptidase activity"/>
    <property type="evidence" value="ECO:0007669"/>
    <property type="project" value="UniProtKB-UniRule"/>
</dbReference>
<dbReference type="Gene3D" id="3.40.50.1820">
    <property type="entry name" value="alpha/beta hydrolase"/>
    <property type="match status" value="2"/>
</dbReference>
<dbReference type="SUPFAM" id="SSF53474">
    <property type="entry name" value="alpha/beta-Hydrolases"/>
    <property type="match status" value="2"/>
</dbReference>
<organism evidence="11 12">
    <name type="scientific">Salix brachista</name>
    <dbReference type="NCBI Taxonomy" id="2182728"/>
    <lineage>
        <taxon>Eukaryota</taxon>
        <taxon>Viridiplantae</taxon>
        <taxon>Streptophyta</taxon>
        <taxon>Embryophyta</taxon>
        <taxon>Tracheophyta</taxon>
        <taxon>Spermatophyta</taxon>
        <taxon>Magnoliopsida</taxon>
        <taxon>eudicotyledons</taxon>
        <taxon>Gunneridae</taxon>
        <taxon>Pentapetalae</taxon>
        <taxon>rosids</taxon>
        <taxon>fabids</taxon>
        <taxon>Malpighiales</taxon>
        <taxon>Salicaceae</taxon>
        <taxon>Saliceae</taxon>
        <taxon>Salix</taxon>
    </lineage>
</organism>
<sequence>MGHSLLSMLCLLVSLFLYSCLCAPLEDQGTDKITYLPGQPGNVEFNQYSGYVTVNQQAGRALFYWLVEAPTSRRPESRPLVLWLNGGPGCSSVAYGAAEEIGPFRIRPDGKTLYTNPDAWNKLANLLFLESPAGVGFSYSNTSSDLYTAGDQRTAEDAYTFLVNWFERFPQYKFRDFYIAGESYAGHYVPQLSQIVYQKNKGIKNPVINFKGFLVGNAVTDDYHDYVGTFEYWWTHGLISDSTYQTLRLTCDFVSSTHPSVECQKALKLAELEQGNIDPYSIFTQPCNNTAALRHNLRGHYPWMSRAYDPCTERYSKVYFNRPEVQKALHANVTGIPYPWETCSNTVGDDSYWADSPLSMLPIYKELIAAGLRIWVYREACLQQVVLIKIDDFGFIYSSGDTDSVVPVTATRYSIDALKLPTIINWYPWYDNGKVGGWSQVYRGLTFVTVTGAGHETPKPEIQNSRPAKPDFSLATMHVKTSPRSLLHLLNFAALLLSTAAATNHGHLEEQRRDKIIKLHGQPPNVSFSQFSGYITVDPLAGRALFYWLIEAPKTSKPKSKPLVLWLNGGPGCSSVAYGASEEVGPFRVRPDGKTLYLNPYAWNKVANLLFLDSPAGVGFSYSNTSSDTYTVGDKRTAKDAYTFLVNWFERFPQYKHRPFYIAGESYAGHYIPELSRVIARRNKGVKNPVINFTGFLLGNPLIDDYHDNVGTHEYWWNHGLISDSTYEDLKKFCPNNTFLFPRSECNSALETAYSEFGDINPYNIYSSPCNEISTLRQGNDECVVLYTRRYMNRPEVQKALHANITGISHPWVTCSSVIRRNWSDSPKSMLPIFKELIKAGIRIWVFSGDTDAILPLTATRYSINALKLQTNISWYAWYDDHHQVGGWSQVYKGLTYVTVRGAGHEVEMTKLVNLYSLIVFPTARLRIKNEHQKSSGLFNQLAFLAYDATISLLFSLIIEHRAWNLLVGILFH</sequence>
<evidence type="ECO:0000256" key="9">
    <source>
        <dbReference type="ARBA" id="ARBA00023180"/>
    </source>
</evidence>
<proteinExistence type="inferred from homology"/>
<dbReference type="EC" id="3.4.16.-" evidence="10"/>
<comment type="similarity">
    <text evidence="2 10">Belongs to the peptidase S10 family.</text>
</comment>
<dbReference type="PANTHER" id="PTHR11802:SF198">
    <property type="entry name" value="SERINE CARBOXYPEPTIDASE-LIKE 27"/>
    <property type="match status" value="1"/>
</dbReference>
<keyword evidence="3" id="KW-0964">Secreted</keyword>
<dbReference type="Proteomes" id="UP000326939">
    <property type="component" value="Chromosome 10"/>
</dbReference>
<evidence type="ECO:0000256" key="5">
    <source>
        <dbReference type="ARBA" id="ARBA00022670"/>
    </source>
</evidence>
<feature type="signal peptide" evidence="10">
    <location>
        <begin position="1"/>
        <end position="22"/>
    </location>
</feature>
<evidence type="ECO:0000256" key="8">
    <source>
        <dbReference type="ARBA" id="ARBA00023157"/>
    </source>
</evidence>
<dbReference type="Gene3D" id="3.40.50.11320">
    <property type="match status" value="2"/>
</dbReference>
<dbReference type="Pfam" id="PF00450">
    <property type="entry name" value="Peptidase_S10"/>
    <property type="match status" value="3"/>
</dbReference>
<keyword evidence="4 10" id="KW-0121">Carboxypeptidase</keyword>
<keyword evidence="9" id="KW-0325">Glycoprotein</keyword>
<keyword evidence="12" id="KW-1185">Reference proteome</keyword>
<evidence type="ECO:0000256" key="10">
    <source>
        <dbReference type="RuleBase" id="RU361156"/>
    </source>
</evidence>
<name>A0A5N5L8M1_9ROSI</name>
<dbReference type="EMBL" id="VDCV01000010">
    <property type="protein sequence ID" value="KAB5538930.1"/>
    <property type="molecule type" value="Genomic_DNA"/>
</dbReference>
<dbReference type="InterPro" id="IPR018202">
    <property type="entry name" value="Ser_caboxypep_ser_AS"/>
</dbReference>
<dbReference type="Gene3D" id="6.10.250.940">
    <property type="match status" value="2"/>
</dbReference>
<feature type="chain" id="PRO_5024465132" description="Carboxypeptidase" evidence="10">
    <location>
        <begin position="23"/>
        <end position="973"/>
    </location>
</feature>
<dbReference type="PANTHER" id="PTHR11802">
    <property type="entry name" value="SERINE PROTEASE FAMILY S10 SERINE CARBOXYPEPTIDASE"/>
    <property type="match status" value="1"/>
</dbReference>
<keyword evidence="7 10" id="KW-0378">Hydrolase</keyword>
<dbReference type="GO" id="GO:0006508">
    <property type="term" value="P:proteolysis"/>
    <property type="evidence" value="ECO:0007669"/>
    <property type="project" value="UniProtKB-KW"/>
</dbReference>
<evidence type="ECO:0000256" key="2">
    <source>
        <dbReference type="ARBA" id="ARBA00009431"/>
    </source>
</evidence>
<dbReference type="PRINTS" id="PR00724">
    <property type="entry name" value="CRBOXYPTASEC"/>
</dbReference>
<protein>
    <recommendedName>
        <fullName evidence="10">Carboxypeptidase</fullName>
        <ecNumber evidence="10">3.4.16.-</ecNumber>
    </recommendedName>
</protein>
<evidence type="ECO:0000256" key="7">
    <source>
        <dbReference type="ARBA" id="ARBA00022801"/>
    </source>
</evidence>